<dbReference type="SUPFAM" id="SSF55186">
    <property type="entry name" value="ThrRS/AlaRS common domain"/>
    <property type="match status" value="1"/>
</dbReference>
<dbReference type="InterPro" id="IPR003156">
    <property type="entry name" value="DHHA1_dom"/>
</dbReference>
<dbReference type="PANTHER" id="PTHR11777:SF9">
    <property type="entry name" value="ALANINE--TRNA LIGASE, CYTOPLASMIC"/>
    <property type="match status" value="1"/>
</dbReference>
<organism evidence="17 18">
    <name type="scientific">Gaiella occulta</name>
    <dbReference type="NCBI Taxonomy" id="1002870"/>
    <lineage>
        <taxon>Bacteria</taxon>
        <taxon>Bacillati</taxon>
        <taxon>Actinomycetota</taxon>
        <taxon>Thermoleophilia</taxon>
        <taxon>Gaiellales</taxon>
        <taxon>Gaiellaceae</taxon>
        <taxon>Gaiella</taxon>
    </lineage>
</organism>
<evidence type="ECO:0000256" key="4">
    <source>
        <dbReference type="ARBA" id="ARBA00022723"/>
    </source>
</evidence>
<dbReference type="GO" id="GO:0000049">
    <property type="term" value="F:tRNA binding"/>
    <property type="evidence" value="ECO:0007669"/>
    <property type="project" value="UniProtKB-KW"/>
</dbReference>
<dbReference type="SUPFAM" id="SSF101353">
    <property type="entry name" value="Putative anticodon-binding domain of alanyl-tRNA synthetase (AlaRS)"/>
    <property type="match status" value="1"/>
</dbReference>
<reference evidence="17 18" key="1">
    <citation type="submission" date="2018-07" db="EMBL/GenBank/DDBJ databases">
        <title>High-quality-draft genome sequence of Gaiella occulta.</title>
        <authorList>
            <person name="Severino R."/>
            <person name="Froufe H.J.C."/>
            <person name="Rainey F.A."/>
            <person name="Barroso C."/>
            <person name="Albuquerque L."/>
            <person name="Lobo-Da-Cunha A."/>
            <person name="Da Costa M.S."/>
            <person name="Egas C."/>
        </authorList>
    </citation>
    <scope>NUCLEOTIDE SEQUENCE [LARGE SCALE GENOMIC DNA]</scope>
    <source>
        <strain evidence="17 18">F2-233</strain>
    </source>
</reference>
<dbReference type="InterPro" id="IPR002318">
    <property type="entry name" value="Ala-tRNA-lgiase_IIc"/>
</dbReference>
<keyword evidence="4 13" id="KW-0479">Metal-binding</keyword>
<dbReference type="RefSeq" id="WP_220150441.1">
    <property type="nucleotide sequence ID" value="NZ_QQZY01000002.1"/>
</dbReference>
<keyword evidence="6 13" id="KW-0862">Zinc</keyword>
<evidence type="ECO:0000256" key="1">
    <source>
        <dbReference type="ARBA" id="ARBA00008226"/>
    </source>
</evidence>
<dbReference type="Gene3D" id="2.40.30.130">
    <property type="match status" value="1"/>
</dbReference>
<dbReference type="Pfam" id="PF07973">
    <property type="entry name" value="tRNA_SAD"/>
    <property type="match status" value="1"/>
</dbReference>
<evidence type="ECO:0000256" key="12">
    <source>
        <dbReference type="ARBA" id="ARBA00048300"/>
    </source>
</evidence>
<dbReference type="PRINTS" id="PR00980">
    <property type="entry name" value="TRNASYNTHALA"/>
</dbReference>
<dbReference type="Gene3D" id="3.30.54.20">
    <property type="match status" value="1"/>
</dbReference>
<evidence type="ECO:0000256" key="14">
    <source>
        <dbReference type="SAM" id="Coils"/>
    </source>
</evidence>
<dbReference type="GO" id="GO:0004813">
    <property type="term" value="F:alanine-tRNA ligase activity"/>
    <property type="evidence" value="ECO:0007669"/>
    <property type="project" value="UniProtKB-UniRule"/>
</dbReference>
<comment type="function">
    <text evidence="11 13">Catalyzes the attachment of alanine to tRNA(Ala) in a two-step reaction: alanine is first activated by ATP to form Ala-AMP and then transferred to the acceptor end of tRNA(Ala). Also edits incorrectly charged Ser-tRNA(Ala) and Gly-tRNA(Ala) via its editing domain.</text>
</comment>
<dbReference type="InterPro" id="IPR045864">
    <property type="entry name" value="aa-tRNA-synth_II/BPL/LPL"/>
</dbReference>
<keyword evidence="9 13" id="KW-0648">Protein biosynthesis</keyword>
<dbReference type="Gene3D" id="3.30.980.10">
    <property type="entry name" value="Threonyl-trna Synthetase, Chain A, domain 2"/>
    <property type="match status" value="1"/>
</dbReference>
<name>A0A7M2YYU2_9ACTN</name>
<reference evidence="18" key="2">
    <citation type="journal article" date="2019" name="MicrobiologyOpen">
        <title>High-quality draft genome sequence of Gaiella occulta isolated from a 150 meter deep mineral water borehole and comparison with the genome sequences of other deep-branching lineages of the phylum Actinobacteria.</title>
        <authorList>
            <person name="Severino R."/>
            <person name="Froufe H.J.C."/>
            <person name="Barroso C."/>
            <person name="Albuquerque L."/>
            <person name="Lobo-da-Cunha A."/>
            <person name="da Costa M.S."/>
            <person name="Egas C."/>
        </authorList>
    </citation>
    <scope>NUCLEOTIDE SEQUENCE [LARGE SCALE GENOMIC DNA]</scope>
    <source>
        <strain evidence="18">F2-233</strain>
    </source>
</reference>
<evidence type="ECO:0000256" key="6">
    <source>
        <dbReference type="ARBA" id="ARBA00022833"/>
    </source>
</evidence>
<dbReference type="HAMAP" id="MF_00036_B">
    <property type="entry name" value="Ala_tRNA_synth_B"/>
    <property type="match status" value="1"/>
</dbReference>
<keyword evidence="7 13" id="KW-0067">ATP-binding</keyword>
<feature type="binding site" evidence="13">
    <location>
        <position position="564"/>
    </location>
    <ligand>
        <name>Zn(2+)</name>
        <dbReference type="ChEBI" id="CHEBI:29105"/>
    </ligand>
</feature>
<dbReference type="SUPFAM" id="SSF50447">
    <property type="entry name" value="Translation proteins"/>
    <property type="match status" value="1"/>
</dbReference>
<evidence type="ECO:0000259" key="16">
    <source>
        <dbReference type="PROSITE" id="PS50860"/>
    </source>
</evidence>
<feature type="domain" description="Alanyl-transfer RNA synthetases family profile" evidence="16">
    <location>
        <begin position="2"/>
        <end position="705"/>
    </location>
</feature>
<dbReference type="Pfam" id="PF02272">
    <property type="entry name" value="DHHA1"/>
    <property type="match status" value="1"/>
</dbReference>
<feature type="binding site" evidence="13">
    <location>
        <position position="662"/>
    </location>
    <ligand>
        <name>Zn(2+)</name>
        <dbReference type="ChEBI" id="CHEBI:29105"/>
    </ligand>
</feature>
<dbReference type="InterPro" id="IPR018162">
    <property type="entry name" value="Ala-tRNA-ligase_IIc_anticod-bd"/>
</dbReference>
<evidence type="ECO:0000256" key="2">
    <source>
        <dbReference type="ARBA" id="ARBA00022555"/>
    </source>
</evidence>
<evidence type="ECO:0000256" key="8">
    <source>
        <dbReference type="ARBA" id="ARBA00022884"/>
    </source>
</evidence>
<dbReference type="EC" id="6.1.1.7" evidence="13"/>
<accession>A0A7M2YYU2</accession>
<dbReference type="InterPro" id="IPR018164">
    <property type="entry name" value="Ala-tRNA-synth_IIc_N"/>
</dbReference>
<keyword evidence="2 13" id="KW-0820">tRNA-binding</keyword>
<dbReference type="SUPFAM" id="SSF55681">
    <property type="entry name" value="Class II aaRS and biotin synthetases"/>
    <property type="match status" value="1"/>
</dbReference>
<keyword evidence="13" id="KW-0963">Cytoplasm</keyword>
<dbReference type="InterPro" id="IPR050058">
    <property type="entry name" value="Ala-tRNA_ligase"/>
</dbReference>
<dbReference type="GO" id="GO:0002161">
    <property type="term" value="F:aminoacyl-tRNA deacylase activity"/>
    <property type="evidence" value="ECO:0007669"/>
    <property type="project" value="TreeGrafter"/>
</dbReference>
<dbReference type="FunFam" id="3.30.54.20:FF:000001">
    <property type="entry name" value="Alanine--tRNA ligase"/>
    <property type="match status" value="1"/>
</dbReference>
<comment type="caution">
    <text evidence="17">The sequence shown here is derived from an EMBL/GenBank/DDBJ whole genome shotgun (WGS) entry which is preliminary data.</text>
</comment>
<protein>
    <recommendedName>
        <fullName evidence="13">Alanine--tRNA ligase</fullName>
        <ecNumber evidence="13">6.1.1.7</ecNumber>
    </recommendedName>
    <alternativeName>
        <fullName evidence="13">Alanyl-tRNA synthetase</fullName>
        <shortName evidence="13">AlaRS</shortName>
    </alternativeName>
</protein>
<feature type="binding site" evidence="13">
    <location>
        <position position="560"/>
    </location>
    <ligand>
        <name>Zn(2+)</name>
        <dbReference type="ChEBI" id="CHEBI:29105"/>
    </ligand>
</feature>
<evidence type="ECO:0000256" key="11">
    <source>
        <dbReference type="ARBA" id="ARBA00024779"/>
    </source>
</evidence>
<dbReference type="GO" id="GO:0008270">
    <property type="term" value="F:zinc ion binding"/>
    <property type="evidence" value="ECO:0007669"/>
    <property type="project" value="UniProtKB-UniRule"/>
</dbReference>
<evidence type="ECO:0000313" key="17">
    <source>
        <dbReference type="EMBL" id="RDI75048.1"/>
    </source>
</evidence>
<dbReference type="InterPro" id="IPR009000">
    <property type="entry name" value="Transl_B-barrel_sf"/>
</dbReference>
<evidence type="ECO:0000256" key="5">
    <source>
        <dbReference type="ARBA" id="ARBA00022741"/>
    </source>
</evidence>
<proteinExistence type="inferred from homology"/>
<evidence type="ECO:0000256" key="13">
    <source>
        <dbReference type="HAMAP-Rule" id="MF_00036"/>
    </source>
</evidence>
<dbReference type="Pfam" id="PF01411">
    <property type="entry name" value="tRNA-synt_2c"/>
    <property type="match status" value="1"/>
</dbReference>
<comment type="similarity">
    <text evidence="1 13">Belongs to the class-II aminoacyl-tRNA synthetase family.</text>
</comment>
<evidence type="ECO:0000256" key="3">
    <source>
        <dbReference type="ARBA" id="ARBA00022598"/>
    </source>
</evidence>
<comment type="catalytic activity">
    <reaction evidence="12 13">
        <text>tRNA(Ala) + L-alanine + ATP = L-alanyl-tRNA(Ala) + AMP + diphosphate</text>
        <dbReference type="Rhea" id="RHEA:12540"/>
        <dbReference type="Rhea" id="RHEA-COMP:9657"/>
        <dbReference type="Rhea" id="RHEA-COMP:9923"/>
        <dbReference type="ChEBI" id="CHEBI:30616"/>
        <dbReference type="ChEBI" id="CHEBI:33019"/>
        <dbReference type="ChEBI" id="CHEBI:57972"/>
        <dbReference type="ChEBI" id="CHEBI:78442"/>
        <dbReference type="ChEBI" id="CHEBI:78497"/>
        <dbReference type="ChEBI" id="CHEBI:456215"/>
        <dbReference type="EC" id="6.1.1.7"/>
    </reaction>
</comment>
<dbReference type="PANTHER" id="PTHR11777">
    <property type="entry name" value="ALANYL-TRNA SYNTHETASE"/>
    <property type="match status" value="1"/>
</dbReference>
<dbReference type="InterPro" id="IPR018163">
    <property type="entry name" value="Thr/Ala-tRNA-synth_IIc_edit"/>
</dbReference>
<evidence type="ECO:0000256" key="7">
    <source>
        <dbReference type="ARBA" id="ARBA00022840"/>
    </source>
</evidence>
<gene>
    <name evidence="13" type="primary">alaS</name>
    <name evidence="17" type="ORF">Gocc_0846</name>
</gene>
<comment type="cofactor">
    <cofactor evidence="13">
        <name>Zn(2+)</name>
        <dbReference type="ChEBI" id="CHEBI:29105"/>
    </cofactor>
    <text evidence="13">Binds 1 zinc ion per subunit.</text>
</comment>
<dbReference type="Gene3D" id="3.30.930.10">
    <property type="entry name" value="Bira Bifunctional Protein, Domain 2"/>
    <property type="match status" value="1"/>
</dbReference>
<sequence>MRTTAELREGFLSFFEARGHLRFPSWSLIPPPEDPSTLFVSAGMQPLKPYFSGAKQPPAPRFTTVQKCLRAGGKDTDLDQVGQTARHASMFEMLGNFSFGDYFKDGAIDLAWEFVTGEMGLDPDRLWATVFAGDPVLDLGEDDVAVRGWLRKGLPRDRIVPFPRSDNFWGPAGETGPCGPCSELHLDRGERYGCGRDTCGPNCEHCDRFIEFWNLVFMEYDLAADGSLTPLPKQNIDTGMGLERGAMLLQEVDSIFDTDGFRLIMDWIEHESGVGYGTSPEATKAHRVLSDHGRGITFLIAEGITPANEGRGYVLRRLIRRSVVQARRIGLPAVYPLPAIVVEQVGPWYPEVVEHASSIERIVRAEEERFRETLDRGMKEFEALGGAGDISADDAFRLAATYGFPVELTVELAAERGRQVDVEGYRIAMARHREISRGSGEKGAVQRAADFARCAGFTTAFVGYAKTDVLTQIGALEDLGDGTFLAKLRESPFYPAGGGQVTDHGTIALDGDPSLQAELVEAFRFDGDQALLFRGAGFAAGDRVRALVPWSIRFPTMANHTATHLLQEALREVLGEHVKQAGSSVRPDRLRFDFTHAVALTPEEREQVELRVNRAIFENRPLHVFETPIEEARKLGAMMLFGEKYGDIVRVVEIEGVSRELCGGTHVRTTAEIGAFTITSEGSVGAGARRIEAVTSGEAFALLRARSRELDEVRAELERLRKELKRKQAAPRAAGPVEIEAAVRTARGVNLIVQAVDGLDGDALLDLSDRFKQRHAPAAVVLGGVDDGKVTLIANFDPTVAEKVSASDVVRAAAAHVGGGGGGRPTMARAGGKDPAKLPDALAEAERLILAAL</sequence>
<dbReference type="FunFam" id="3.10.310.40:FF:000001">
    <property type="entry name" value="Alanine--tRNA ligase"/>
    <property type="match status" value="1"/>
</dbReference>
<dbReference type="CDD" id="cd00673">
    <property type="entry name" value="AlaRS_core"/>
    <property type="match status" value="1"/>
</dbReference>
<dbReference type="InterPro" id="IPR018165">
    <property type="entry name" value="Ala-tRNA-synth_IIc_core"/>
</dbReference>
<dbReference type="GO" id="GO:0005829">
    <property type="term" value="C:cytosol"/>
    <property type="evidence" value="ECO:0007669"/>
    <property type="project" value="TreeGrafter"/>
</dbReference>
<feature type="coiled-coil region" evidence="14">
    <location>
        <begin position="703"/>
        <end position="730"/>
    </location>
</feature>
<feature type="binding site" evidence="13">
    <location>
        <position position="666"/>
    </location>
    <ligand>
        <name>Zn(2+)</name>
        <dbReference type="ChEBI" id="CHEBI:29105"/>
    </ligand>
</feature>
<dbReference type="Proteomes" id="UP000254134">
    <property type="component" value="Unassembled WGS sequence"/>
</dbReference>
<dbReference type="EMBL" id="QQZY01000002">
    <property type="protein sequence ID" value="RDI75048.1"/>
    <property type="molecule type" value="Genomic_DNA"/>
</dbReference>
<keyword evidence="3 13" id="KW-0436">Ligase</keyword>
<dbReference type="SMART" id="SM00863">
    <property type="entry name" value="tRNA_SAD"/>
    <property type="match status" value="1"/>
</dbReference>
<dbReference type="Gene3D" id="3.10.310.40">
    <property type="match status" value="1"/>
</dbReference>
<dbReference type="PROSITE" id="PS50860">
    <property type="entry name" value="AA_TRNA_LIGASE_II_ALA"/>
    <property type="match status" value="1"/>
</dbReference>
<dbReference type="GO" id="GO:0006419">
    <property type="term" value="P:alanyl-tRNA aminoacylation"/>
    <property type="evidence" value="ECO:0007669"/>
    <property type="project" value="UniProtKB-UniRule"/>
</dbReference>
<keyword evidence="14" id="KW-0175">Coiled coil</keyword>
<evidence type="ECO:0000256" key="15">
    <source>
        <dbReference type="SAM" id="MobiDB-lite"/>
    </source>
</evidence>
<comment type="domain">
    <text evidence="13">Consists of three domains; the N-terminal catalytic domain, the editing domain and the C-terminal C-Ala domain. The editing domain removes incorrectly charged amino acids, while the C-Ala domain, along with tRNA(Ala), serves as a bridge to cooperatively bring together the editing and aminoacylation centers thus stimulating deacylation of misacylated tRNAs.</text>
</comment>
<dbReference type="AlphaFoldDB" id="A0A7M2YYU2"/>
<feature type="region of interest" description="Disordered" evidence="15">
    <location>
        <begin position="816"/>
        <end position="835"/>
    </location>
</feature>
<comment type="subcellular location">
    <subcellularLocation>
        <location evidence="13">Cytoplasm</location>
    </subcellularLocation>
</comment>
<keyword evidence="18" id="KW-1185">Reference proteome</keyword>
<evidence type="ECO:0000256" key="10">
    <source>
        <dbReference type="ARBA" id="ARBA00023146"/>
    </source>
</evidence>
<dbReference type="GO" id="GO:0005524">
    <property type="term" value="F:ATP binding"/>
    <property type="evidence" value="ECO:0007669"/>
    <property type="project" value="UniProtKB-UniRule"/>
</dbReference>
<dbReference type="InterPro" id="IPR012947">
    <property type="entry name" value="tRNA_SAD"/>
</dbReference>
<keyword evidence="5 13" id="KW-0547">Nucleotide-binding</keyword>
<keyword evidence="10 13" id="KW-0030">Aminoacyl-tRNA synthetase</keyword>
<evidence type="ECO:0000256" key="9">
    <source>
        <dbReference type="ARBA" id="ARBA00022917"/>
    </source>
</evidence>
<keyword evidence="8 13" id="KW-0694">RNA-binding</keyword>
<dbReference type="FunFam" id="3.30.980.10:FF:000004">
    <property type="entry name" value="Alanine--tRNA ligase, cytoplasmic"/>
    <property type="match status" value="1"/>
</dbReference>
<dbReference type="InterPro" id="IPR023033">
    <property type="entry name" value="Ala_tRNA_ligase_euk/bac"/>
</dbReference>
<dbReference type="NCBIfam" id="TIGR00344">
    <property type="entry name" value="alaS"/>
    <property type="match status" value="1"/>
</dbReference>
<evidence type="ECO:0000313" key="18">
    <source>
        <dbReference type="Proteomes" id="UP000254134"/>
    </source>
</evidence>